<dbReference type="AlphaFoldDB" id="A0A8T0UMM1"/>
<comment type="caution">
    <text evidence="1">The sequence shown here is derived from an EMBL/GenBank/DDBJ whole genome shotgun (WGS) entry which is preliminary data.</text>
</comment>
<protein>
    <submittedName>
        <fullName evidence="1">Uncharacterized protein</fullName>
    </submittedName>
</protein>
<dbReference type="Proteomes" id="UP000823388">
    <property type="component" value="Chromosome 3N"/>
</dbReference>
<evidence type="ECO:0000313" key="1">
    <source>
        <dbReference type="EMBL" id="KAG2621729.1"/>
    </source>
</evidence>
<organism evidence="1 2">
    <name type="scientific">Panicum virgatum</name>
    <name type="common">Blackwell switchgrass</name>
    <dbReference type="NCBI Taxonomy" id="38727"/>
    <lineage>
        <taxon>Eukaryota</taxon>
        <taxon>Viridiplantae</taxon>
        <taxon>Streptophyta</taxon>
        <taxon>Embryophyta</taxon>
        <taxon>Tracheophyta</taxon>
        <taxon>Spermatophyta</taxon>
        <taxon>Magnoliopsida</taxon>
        <taxon>Liliopsida</taxon>
        <taxon>Poales</taxon>
        <taxon>Poaceae</taxon>
        <taxon>PACMAD clade</taxon>
        <taxon>Panicoideae</taxon>
        <taxon>Panicodae</taxon>
        <taxon>Paniceae</taxon>
        <taxon>Panicinae</taxon>
        <taxon>Panicum</taxon>
        <taxon>Panicum sect. Hiantes</taxon>
    </lineage>
</organism>
<keyword evidence="2" id="KW-1185">Reference proteome</keyword>
<proteinExistence type="predicted"/>
<sequence>MSSGHGKPDRSSYISSVFQPALSLIWRHSVCSAPPSGMLTITSAPSFPSLRCCALPRRLGCFEVCWGVLW</sequence>
<accession>A0A8T0UMM1</accession>
<reference evidence="1" key="1">
    <citation type="submission" date="2020-05" db="EMBL/GenBank/DDBJ databases">
        <title>WGS assembly of Panicum virgatum.</title>
        <authorList>
            <person name="Lovell J.T."/>
            <person name="Jenkins J."/>
            <person name="Shu S."/>
            <person name="Juenger T.E."/>
            <person name="Schmutz J."/>
        </authorList>
    </citation>
    <scope>NUCLEOTIDE SEQUENCE</scope>
    <source>
        <strain evidence="1">AP13</strain>
    </source>
</reference>
<evidence type="ECO:0000313" key="2">
    <source>
        <dbReference type="Proteomes" id="UP000823388"/>
    </source>
</evidence>
<name>A0A8T0UMM1_PANVG</name>
<gene>
    <name evidence="1" type="ORF">PVAP13_3NG303918</name>
</gene>
<dbReference type="EMBL" id="CM029042">
    <property type="protein sequence ID" value="KAG2621729.1"/>
    <property type="molecule type" value="Genomic_DNA"/>
</dbReference>